<reference evidence="6 7" key="1">
    <citation type="submission" date="2014-06" db="EMBL/GenBank/DDBJ databases">
        <title>Evolutionary Origins and Diversification of the Mycorrhizal Mutualists.</title>
        <authorList>
            <consortium name="DOE Joint Genome Institute"/>
            <consortium name="Mycorrhizal Genomics Consortium"/>
            <person name="Kohler A."/>
            <person name="Kuo A."/>
            <person name="Nagy L.G."/>
            <person name="Floudas D."/>
            <person name="Copeland A."/>
            <person name="Barry K.W."/>
            <person name="Cichocki N."/>
            <person name="Veneault-Fourrey C."/>
            <person name="LaButti K."/>
            <person name="Lindquist E.A."/>
            <person name="Lipzen A."/>
            <person name="Lundell T."/>
            <person name="Morin E."/>
            <person name="Murat C."/>
            <person name="Riley R."/>
            <person name="Ohm R."/>
            <person name="Sun H."/>
            <person name="Tunlid A."/>
            <person name="Henrissat B."/>
            <person name="Grigoriev I.V."/>
            <person name="Hibbett D.S."/>
            <person name="Martin F."/>
        </authorList>
    </citation>
    <scope>NUCLEOTIDE SEQUENCE [LARGE SCALE GENOMIC DNA]</scope>
    <source>
        <strain evidence="6 7">SS14</strain>
    </source>
</reference>
<evidence type="ECO:0000256" key="4">
    <source>
        <dbReference type="ARBA" id="ARBA00023136"/>
    </source>
</evidence>
<proteinExistence type="predicted"/>
<dbReference type="Proteomes" id="UP000054279">
    <property type="component" value="Unassembled WGS sequence"/>
</dbReference>
<evidence type="ECO:0000256" key="3">
    <source>
        <dbReference type="ARBA" id="ARBA00022989"/>
    </source>
</evidence>
<dbReference type="EMBL" id="KN837126">
    <property type="protein sequence ID" value="KIJ42935.1"/>
    <property type="molecule type" value="Genomic_DNA"/>
</dbReference>
<protein>
    <recommendedName>
        <fullName evidence="8">Major facilitator superfamily (MFS) profile domain-containing protein</fullName>
    </recommendedName>
</protein>
<dbReference type="Gene3D" id="1.20.1250.20">
    <property type="entry name" value="MFS general substrate transporter like domains"/>
    <property type="match status" value="1"/>
</dbReference>
<dbReference type="InterPro" id="IPR050360">
    <property type="entry name" value="MFS_Sugar_Transporters"/>
</dbReference>
<feature type="transmembrane region" description="Helical" evidence="5">
    <location>
        <begin position="218"/>
        <end position="240"/>
    </location>
</feature>
<dbReference type="HOGENOM" id="CLU_667604_0_0_1"/>
<evidence type="ECO:0008006" key="8">
    <source>
        <dbReference type="Google" id="ProtNLM"/>
    </source>
</evidence>
<dbReference type="OrthoDB" id="6133115at2759"/>
<organism evidence="6 7">
    <name type="scientific">Sphaerobolus stellatus (strain SS14)</name>
    <dbReference type="NCBI Taxonomy" id="990650"/>
    <lineage>
        <taxon>Eukaryota</taxon>
        <taxon>Fungi</taxon>
        <taxon>Dikarya</taxon>
        <taxon>Basidiomycota</taxon>
        <taxon>Agaricomycotina</taxon>
        <taxon>Agaricomycetes</taxon>
        <taxon>Phallomycetidae</taxon>
        <taxon>Geastrales</taxon>
        <taxon>Sphaerobolaceae</taxon>
        <taxon>Sphaerobolus</taxon>
    </lineage>
</organism>
<dbReference type="InterPro" id="IPR036259">
    <property type="entry name" value="MFS_trans_sf"/>
</dbReference>
<evidence type="ECO:0000313" key="6">
    <source>
        <dbReference type="EMBL" id="KIJ42935.1"/>
    </source>
</evidence>
<feature type="transmembrane region" description="Helical" evidence="5">
    <location>
        <begin position="41"/>
        <end position="59"/>
    </location>
</feature>
<keyword evidence="3 5" id="KW-1133">Transmembrane helix</keyword>
<dbReference type="AlphaFoldDB" id="A0A0C9VW62"/>
<sequence>MGRGDNGFLIRVMIGCGSALTINAAIMLVTETAYPTQRATATAMFSALWQGGALVFSRLDYIRDVPHRKLLGLRIPSIVQAVAPLLSMVNTVFGPESPRWLVIKGRKSPIVRFQYPQIQIAIKQDKAAEWKDLIRTRGNRRRMMVIVALAFFPQWSGNGLVAYYLNQVFHIIGITDSLPNFSVGRRPLFIISTLGMLVTFTAQTGLTARYAESHGKGVAHAVLGFIFIFYAAYDGAYSTLYVMYTVEILPYAIRAKDLSVFYFVICVTSIANLQICNPYRVRKPQFLNPLRIQIKQRTLKETAGYPKHPFYYQNTYKILGTGSSTEKRSYISYDSPRIFVDVEHISMHEGILNKYMVCCTTAGYYRSSSWIFKLEDLRKNARLSTRHIMIATPITRNNIWQLHKKKKKKCLG</sequence>
<dbReference type="Pfam" id="PF00083">
    <property type="entry name" value="Sugar_tr"/>
    <property type="match status" value="2"/>
</dbReference>
<keyword evidence="7" id="KW-1185">Reference proteome</keyword>
<comment type="subcellular location">
    <subcellularLocation>
        <location evidence="1">Membrane</location>
        <topology evidence="1">Multi-pass membrane protein</topology>
    </subcellularLocation>
</comment>
<feature type="transmembrane region" description="Helical" evidence="5">
    <location>
        <begin position="260"/>
        <end position="281"/>
    </location>
</feature>
<dbReference type="GO" id="GO:0016020">
    <property type="term" value="C:membrane"/>
    <property type="evidence" value="ECO:0007669"/>
    <property type="project" value="UniProtKB-SubCell"/>
</dbReference>
<dbReference type="InterPro" id="IPR005828">
    <property type="entry name" value="MFS_sugar_transport-like"/>
</dbReference>
<gene>
    <name evidence="6" type="ORF">M422DRAFT_253722</name>
</gene>
<keyword evidence="4 5" id="KW-0472">Membrane</keyword>
<feature type="transmembrane region" description="Helical" evidence="5">
    <location>
        <begin position="186"/>
        <end position="206"/>
    </location>
</feature>
<name>A0A0C9VW62_SPHS4</name>
<evidence type="ECO:0000256" key="2">
    <source>
        <dbReference type="ARBA" id="ARBA00022692"/>
    </source>
</evidence>
<dbReference type="PANTHER" id="PTHR48022">
    <property type="entry name" value="PLASTIDIC GLUCOSE TRANSPORTER 4"/>
    <property type="match status" value="1"/>
</dbReference>
<evidence type="ECO:0000256" key="1">
    <source>
        <dbReference type="ARBA" id="ARBA00004141"/>
    </source>
</evidence>
<accession>A0A0C9VW62</accession>
<feature type="transmembrane region" description="Helical" evidence="5">
    <location>
        <begin position="143"/>
        <end position="166"/>
    </location>
</feature>
<dbReference type="SUPFAM" id="SSF103473">
    <property type="entry name" value="MFS general substrate transporter"/>
    <property type="match status" value="1"/>
</dbReference>
<feature type="transmembrane region" description="Helical" evidence="5">
    <location>
        <begin position="12"/>
        <end position="29"/>
    </location>
</feature>
<dbReference type="GO" id="GO:0005351">
    <property type="term" value="F:carbohydrate:proton symporter activity"/>
    <property type="evidence" value="ECO:0007669"/>
    <property type="project" value="TreeGrafter"/>
</dbReference>
<keyword evidence="2 5" id="KW-0812">Transmembrane</keyword>
<dbReference type="PANTHER" id="PTHR48022:SF64">
    <property type="entry name" value="MAJOR FACILITATOR SUPERFAMILY (MFS) PROFILE DOMAIN-CONTAINING PROTEIN"/>
    <property type="match status" value="1"/>
</dbReference>
<evidence type="ECO:0000256" key="5">
    <source>
        <dbReference type="SAM" id="Phobius"/>
    </source>
</evidence>
<evidence type="ECO:0000313" key="7">
    <source>
        <dbReference type="Proteomes" id="UP000054279"/>
    </source>
</evidence>